<evidence type="ECO:0000256" key="3">
    <source>
        <dbReference type="ARBA" id="ARBA00025745"/>
    </source>
</evidence>
<keyword evidence="2" id="KW-0143">Chaperone</keyword>
<dbReference type="Proteomes" id="UP000663882">
    <property type="component" value="Unassembled WGS sequence"/>
</dbReference>
<dbReference type="EMBL" id="CAJNOO010000005">
    <property type="protein sequence ID" value="CAF0734471.1"/>
    <property type="molecule type" value="Genomic_DNA"/>
</dbReference>
<evidence type="ECO:0000313" key="8">
    <source>
        <dbReference type="Proteomes" id="UP000663882"/>
    </source>
</evidence>
<comment type="caution">
    <text evidence="4">The sequence shown here is derived from an EMBL/GenBank/DDBJ whole genome shotgun (WGS) entry which is preliminary data.</text>
</comment>
<dbReference type="Proteomes" id="UP000663823">
    <property type="component" value="Unassembled WGS sequence"/>
</dbReference>
<dbReference type="GO" id="GO:0043248">
    <property type="term" value="P:proteasome assembly"/>
    <property type="evidence" value="ECO:0007669"/>
    <property type="project" value="TreeGrafter"/>
</dbReference>
<dbReference type="SUPFAM" id="SSF159659">
    <property type="entry name" value="Cgl1923-like"/>
    <property type="match status" value="1"/>
</dbReference>
<proteinExistence type="inferred from homology"/>
<comment type="similarity">
    <text evidence="3">Belongs to the PSMG2 family.</text>
</comment>
<gene>
    <name evidence="7" type="ORF">JBS370_LOCUS18637</name>
    <name evidence="6" type="ORF">OTI717_LOCUS5348</name>
    <name evidence="4" type="ORF">RFH988_LOCUS334</name>
    <name evidence="5" type="ORF">ZHD862_LOCUS10507</name>
</gene>
<reference evidence="4" key="1">
    <citation type="submission" date="2021-02" db="EMBL/GenBank/DDBJ databases">
        <authorList>
            <person name="Nowell W R."/>
        </authorList>
    </citation>
    <scope>NUCLEOTIDE SEQUENCE</scope>
</reference>
<evidence type="ECO:0000313" key="4">
    <source>
        <dbReference type="EMBL" id="CAF0734471.1"/>
    </source>
</evidence>
<dbReference type="Proteomes" id="UP000663864">
    <property type="component" value="Unassembled WGS sequence"/>
</dbReference>
<dbReference type="AlphaFoldDB" id="A0A813N507"/>
<evidence type="ECO:0000313" key="6">
    <source>
        <dbReference type="EMBL" id="CAF3571824.1"/>
    </source>
</evidence>
<evidence type="ECO:0000256" key="1">
    <source>
        <dbReference type="ARBA" id="ARBA00019186"/>
    </source>
</evidence>
<dbReference type="GO" id="GO:0005634">
    <property type="term" value="C:nucleus"/>
    <property type="evidence" value="ECO:0007669"/>
    <property type="project" value="TreeGrafter"/>
</dbReference>
<dbReference type="OrthoDB" id="10260712at2759"/>
<dbReference type="GO" id="GO:0005829">
    <property type="term" value="C:cytosol"/>
    <property type="evidence" value="ECO:0007669"/>
    <property type="project" value="TreeGrafter"/>
</dbReference>
<dbReference type="EMBL" id="CAJOBD010002132">
    <property type="protein sequence ID" value="CAF3858319.1"/>
    <property type="molecule type" value="Genomic_DNA"/>
</dbReference>
<name>A0A813N507_9BILA</name>
<evidence type="ECO:0000313" key="7">
    <source>
        <dbReference type="EMBL" id="CAF3858319.1"/>
    </source>
</evidence>
<accession>A0A813N507</accession>
<dbReference type="PANTHER" id="PTHR12970">
    <property type="entry name" value="PROTEASOME ASSEMBLY CHAPERONE 2"/>
    <property type="match status" value="1"/>
</dbReference>
<sequence>MTGIEKKDWKGYTLVMPSICHCHVGQLAVDILINTLHMKSVHILDWTCVEPVIAYDPYENANRENLAFGIEVYEEQNLKILVIQQRGNIVSGKRQEFVDKLLAFFKNEQLKEIIILTAFNAVERNDNQLTGEQFRYLSTTKINSNDLNWIELEERQDKHHHKIVRDRDRYYIAGGGIANRLFYSAQQAQIPITVLLMFTDIGQEVQHANELLVRLNQWKKWCQVERWQMPESQRAWIETQTVPPIY</sequence>
<dbReference type="EMBL" id="CAJNOT010000378">
    <property type="protein sequence ID" value="CAF0960769.1"/>
    <property type="molecule type" value="Genomic_DNA"/>
</dbReference>
<dbReference type="Proteomes" id="UP000663836">
    <property type="component" value="Unassembled WGS sequence"/>
</dbReference>
<dbReference type="EMBL" id="CAJOAX010000345">
    <property type="protein sequence ID" value="CAF3571824.1"/>
    <property type="molecule type" value="Genomic_DNA"/>
</dbReference>
<dbReference type="Gene3D" id="3.40.50.10900">
    <property type="entry name" value="PAC-like subunit"/>
    <property type="match status" value="1"/>
</dbReference>
<dbReference type="InterPro" id="IPR016562">
    <property type="entry name" value="Proteasome_assmbl_chp_2_euk"/>
</dbReference>
<dbReference type="InterPro" id="IPR019151">
    <property type="entry name" value="Proteasome_assmbl_chaperone_2"/>
</dbReference>
<dbReference type="PANTHER" id="PTHR12970:SF1">
    <property type="entry name" value="PROTEASOME ASSEMBLY CHAPERONE 2"/>
    <property type="match status" value="1"/>
</dbReference>
<protein>
    <recommendedName>
        <fullName evidence="1">Proteasome assembly chaperone 2</fullName>
    </recommendedName>
</protein>
<evidence type="ECO:0000313" key="5">
    <source>
        <dbReference type="EMBL" id="CAF0960769.1"/>
    </source>
</evidence>
<dbReference type="Pfam" id="PF09754">
    <property type="entry name" value="PAC2"/>
    <property type="match status" value="1"/>
</dbReference>
<organism evidence="4 8">
    <name type="scientific">Rotaria sordida</name>
    <dbReference type="NCBI Taxonomy" id="392033"/>
    <lineage>
        <taxon>Eukaryota</taxon>
        <taxon>Metazoa</taxon>
        <taxon>Spiralia</taxon>
        <taxon>Gnathifera</taxon>
        <taxon>Rotifera</taxon>
        <taxon>Eurotatoria</taxon>
        <taxon>Bdelloidea</taxon>
        <taxon>Philodinida</taxon>
        <taxon>Philodinidae</taxon>
        <taxon>Rotaria</taxon>
    </lineage>
</organism>
<dbReference type="InterPro" id="IPR038389">
    <property type="entry name" value="PSMG2_sf"/>
</dbReference>
<evidence type="ECO:0000256" key="2">
    <source>
        <dbReference type="ARBA" id="ARBA00023186"/>
    </source>
</evidence>